<organism evidence="2 3">
    <name type="scientific">Limosilactobacillus panis DSM 6035</name>
    <dbReference type="NCBI Taxonomy" id="1423782"/>
    <lineage>
        <taxon>Bacteria</taxon>
        <taxon>Bacillati</taxon>
        <taxon>Bacillota</taxon>
        <taxon>Bacilli</taxon>
        <taxon>Lactobacillales</taxon>
        <taxon>Lactobacillaceae</taxon>
        <taxon>Limosilactobacillus</taxon>
    </lineage>
</organism>
<gene>
    <name evidence="2" type="ORF">FD32_GL001761</name>
</gene>
<dbReference type="InterPro" id="IPR000600">
    <property type="entry name" value="ROK"/>
</dbReference>
<dbReference type="GO" id="GO:0016301">
    <property type="term" value="F:kinase activity"/>
    <property type="evidence" value="ECO:0007669"/>
    <property type="project" value="UniProtKB-KW"/>
</dbReference>
<evidence type="ECO:0000313" key="3">
    <source>
        <dbReference type="Proteomes" id="UP000051412"/>
    </source>
</evidence>
<evidence type="ECO:0000256" key="1">
    <source>
        <dbReference type="ARBA" id="ARBA00006479"/>
    </source>
</evidence>
<dbReference type="PANTHER" id="PTHR18964:SF170">
    <property type="entry name" value="SUGAR KINASE"/>
    <property type="match status" value="1"/>
</dbReference>
<keyword evidence="2" id="KW-0418">Kinase</keyword>
<dbReference type="SUPFAM" id="SSF53067">
    <property type="entry name" value="Actin-like ATPase domain"/>
    <property type="match status" value="1"/>
</dbReference>
<dbReference type="AlphaFoldDB" id="A0A0R1XKC2"/>
<dbReference type="Gene3D" id="3.30.420.40">
    <property type="match status" value="2"/>
</dbReference>
<evidence type="ECO:0000313" key="2">
    <source>
        <dbReference type="EMBL" id="KRM28265.1"/>
    </source>
</evidence>
<dbReference type="EMBL" id="AZGM01000044">
    <property type="protein sequence ID" value="KRM28265.1"/>
    <property type="molecule type" value="Genomic_DNA"/>
</dbReference>
<dbReference type="PATRIC" id="fig|1423782.4.peg.1833"/>
<name>A0A0R1XKC2_9LACO</name>
<reference evidence="2 3" key="1">
    <citation type="journal article" date="2015" name="Genome Announc.">
        <title>Expanding the biotechnology potential of lactobacilli through comparative genomics of 213 strains and associated genera.</title>
        <authorList>
            <person name="Sun Z."/>
            <person name="Harris H.M."/>
            <person name="McCann A."/>
            <person name="Guo C."/>
            <person name="Argimon S."/>
            <person name="Zhang W."/>
            <person name="Yang X."/>
            <person name="Jeffery I.B."/>
            <person name="Cooney J.C."/>
            <person name="Kagawa T.F."/>
            <person name="Liu W."/>
            <person name="Song Y."/>
            <person name="Salvetti E."/>
            <person name="Wrobel A."/>
            <person name="Rasinkangas P."/>
            <person name="Parkhill J."/>
            <person name="Rea M.C."/>
            <person name="O'Sullivan O."/>
            <person name="Ritari J."/>
            <person name="Douillard F.P."/>
            <person name="Paul Ross R."/>
            <person name="Yang R."/>
            <person name="Briner A.E."/>
            <person name="Felis G.E."/>
            <person name="de Vos W.M."/>
            <person name="Barrangou R."/>
            <person name="Klaenhammer T.R."/>
            <person name="Caufield P.W."/>
            <person name="Cui Y."/>
            <person name="Zhang H."/>
            <person name="O'Toole P.W."/>
        </authorList>
    </citation>
    <scope>NUCLEOTIDE SEQUENCE [LARGE SCALE GENOMIC DNA]</scope>
    <source>
        <strain evidence="2 3">DSM 6035</strain>
    </source>
</reference>
<dbReference type="STRING" id="1423782.FD32_GL001761"/>
<dbReference type="Pfam" id="PF00480">
    <property type="entry name" value="ROK"/>
    <property type="match status" value="1"/>
</dbReference>
<proteinExistence type="inferred from homology"/>
<dbReference type="Proteomes" id="UP000051412">
    <property type="component" value="Unassembled WGS sequence"/>
</dbReference>
<sequence length="289" mass="30828">MTVDVGGTSIKFGYYANHQLHRLTDCPTPATLADYYRVIAAQKDALAGDFNLVGVAVSSPGAVNKKTGVIEGSSAIDYIHNFPIRQQLAQRLKTRVSLENDANCAGLGESFFGAGKDCHTIVAIVVGSGVGGAIVEDHRVRHGSHLFGGEFGYMIMRPTSGATLSHLVSPVAAAKAFSKKIGMPVTGKELFARAHDAQQFVDQITTYLALACYNLQNSFDPDRIIIGGAVSANPVLLPAVKRHIAAWQEKNTDVGQCPEVVISKFHNQANQLGAVVDFCQSYGLTIGQI</sequence>
<comment type="caution">
    <text evidence="2">The sequence shown here is derived from an EMBL/GenBank/DDBJ whole genome shotgun (WGS) entry which is preliminary data.</text>
</comment>
<keyword evidence="2" id="KW-0808">Transferase</keyword>
<dbReference type="CDD" id="cd24152">
    <property type="entry name" value="ASKHA_NBD_ROK-like"/>
    <property type="match status" value="1"/>
</dbReference>
<accession>A0A0R1XKC2</accession>
<keyword evidence="3" id="KW-1185">Reference proteome</keyword>
<comment type="similarity">
    <text evidence="1">Belongs to the ROK (NagC/XylR) family.</text>
</comment>
<dbReference type="PANTHER" id="PTHR18964">
    <property type="entry name" value="ROK (REPRESSOR, ORF, KINASE) FAMILY"/>
    <property type="match status" value="1"/>
</dbReference>
<protein>
    <submittedName>
        <fullName evidence="2">ROK family sugar kinase</fullName>
    </submittedName>
</protein>
<dbReference type="InterPro" id="IPR043129">
    <property type="entry name" value="ATPase_NBD"/>
</dbReference>